<comment type="caution">
    <text evidence="11">The sequence shown here is derived from an EMBL/GenBank/DDBJ whole genome shotgun (WGS) entry which is preliminary data.</text>
</comment>
<dbReference type="PROSITE" id="PS51996">
    <property type="entry name" value="TR_MART"/>
    <property type="match status" value="1"/>
</dbReference>
<dbReference type="Gene3D" id="3.90.176.10">
    <property type="entry name" value="Toxin ADP-ribosyltransferase, Chain A, domain 1"/>
    <property type="match status" value="1"/>
</dbReference>
<dbReference type="GO" id="GO:0016779">
    <property type="term" value="F:nucleotidyltransferase activity"/>
    <property type="evidence" value="ECO:0007669"/>
    <property type="project" value="UniProtKB-KW"/>
</dbReference>
<dbReference type="Pfam" id="PF13181">
    <property type="entry name" value="TPR_8"/>
    <property type="match status" value="1"/>
</dbReference>
<dbReference type="SUPFAM" id="SSF56399">
    <property type="entry name" value="ADP-ribosylation"/>
    <property type="match status" value="1"/>
</dbReference>
<evidence type="ECO:0000313" key="12">
    <source>
        <dbReference type="Proteomes" id="UP000663870"/>
    </source>
</evidence>
<keyword evidence="12" id="KW-1185">Reference proteome</keyword>
<accession>A0A815MNG3</accession>
<dbReference type="SUPFAM" id="SSF48452">
    <property type="entry name" value="TPR-like"/>
    <property type="match status" value="1"/>
</dbReference>
<feature type="repeat" description="TPR" evidence="8">
    <location>
        <begin position="428"/>
        <end position="461"/>
    </location>
</feature>
<dbReference type="InterPro" id="IPR011990">
    <property type="entry name" value="TPR-like_helical_dom_sf"/>
</dbReference>
<dbReference type="PANTHER" id="PTHR45641:SF19">
    <property type="entry name" value="NEPHROCYSTIN-3"/>
    <property type="match status" value="1"/>
</dbReference>
<sequence length="693" mass="81566">MLAQRNSNGWSKRNRLVRDIPVDCLVSNQENISIVWFNSMLAETDLSDLSFTHLRTLNDYILFYTQKSLYLEYLMSKHKQNDHIIVILHDIEILDQTQNCEQVRAILLIMTDDDKNKNIITERDYKKVVGIIADQNSIFVKLQQIIVDVEHQVAQNVGDVFSTFNRQERTLRDVRHELAVFMWRQVFKIMVKTMPHTLEARQELIDQCRLYYNGNQSQLAQIDEFERNYNAINAVRWYTKSCFLFRSLNKALRTEDVGSLYIFRYFINDLCTILEAAHDDKRNIIQVYRGGQMSKDEIENYSVGTIVAANGFLSTSRDLQVAQLFIGLDMITGKSPSQSRDDQQQFVLFIINTDWDRSPDINVADISNQSDFPDENEVLFDMGTTFEITAINYDWEQYLWHIEMQPSMEIAQLNREYEHYIHQRLAETNSTLLFGILLTDMGEYEQSANYFQHLLAKMPDNHEDRPNVYYSAARIYRFTNQYEKALKFLRHAELLQRARLPGSNFDLARTLAGIASVYYELQDYQQELFYYQQSMNIYQKILPENHIEIARTFNRLGFAYANQKQYTLALTYLSKSLFVYNNTVPEVHPDKAFLLYNTGLVHHRLGHIAESFDFYEKALKMRETTLPPYHPYIGQSCYQLSVLCEEQSQYDLALEYAYRALTIYEKKPSNNHKMICDVQNIIKRLHNESNVQI</sequence>
<evidence type="ECO:0000256" key="7">
    <source>
        <dbReference type="ARBA" id="ARBA00047597"/>
    </source>
</evidence>
<dbReference type="GO" id="GO:0106274">
    <property type="term" value="F:NAD+-protein-arginine ADP-ribosyltransferase activity"/>
    <property type="evidence" value="ECO:0007669"/>
    <property type="project" value="UniProtKB-EC"/>
</dbReference>
<feature type="repeat" description="TPR" evidence="8">
    <location>
        <begin position="592"/>
        <end position="625"/>
    </location>
</feature>
<dbReference type="Proteomes" id="UP000663854">
    <property type="component" value="Unassembled WGS sequence"/>
</dbReference>
<dbReference type="EMBL" id="CAJNOH010001069">
    <property type="protein sequence ID" value="CAF1171684.1"/>
    <property type="molecule type" value="Genomic_DNA"/>
</dbReference>
<comment type="catalytic activity">
    <reaction evidence="7 9">
        <text>L-arginyl-[protein] + NAD(+) = N(omega)-(ADP-D-ribosyl)-L-arginyl-[protein] + nicotinamide + H(+)</text>
        <dbReference type="Rhea" id="RHEA:19149"/>
        <dbReference type="Rhea" id="RHEA-COMP:10532"/>
        <dbReference type="Rhea" id="RHEA-COMP:15087"/>
        <dbReference type="ChEBI" id="CHEBI:15378"/>
        <dbReference type="ChEBI" id="CHEBI:17154"/>
        <dbReference type="ChEBI" id="CHEBI:29965"/>
        <dbReference type="ChEBI" id="CHEBI:57540"/>
        <dbReference type="ChEBI" id="CHEBI:142554"/>
        <dbReference type="EC" id="2.4.2.31"/>
    </reaction>
</comment>
<dbReference type="Gene3D" id="1.25.40.10">
    <property type="entry name" value="Tetratricopeptide repeat domain"/>
    <property type="match status" value="2"/>
</dbReference>
<keyword evidence="9" id="KW-0520">NAD</keyword>
<dbReference type="Pfam" id="PF13424">
    <property type="entry name" value="TPR_12"/>
    <property type="match status" value="1"/>
</dbReference>
<comment type="similarity">
    <text evidence="1 9">Belongs to the Arg-specific ADP-ribosyltransferase family.</text>
</comment>
<organism evidence="11 12">
    <name type="scientific">Rotaria sordida</name>
    <dbReference type="NCBI Taxonomy" id="392033"/>
    <lineage>
        <taxon>Eukaryota</taxon>
        <taxon>Metazoa</taxon>
        <taxon>Spiralia</taxon>
        <taxon>Gnathifera</taxon>
        <taxon>Rotifera</taxon>
        <taxon>Eurotatoria</taxon>
        <taxon>Bdelloidea</taxon>
        <taxon>Philodinida</taxon>
        <taxon>Philodinidae</taxon>
        <taxon>Rotaria</taxon>
    </lineage>
</organism>
<evidence type="ECO:0000256" key="1">
    <source>
        <dbReference type="ARBA" id="ARBA00009558"/>
    </source>
</evidence>
<dbReference type="Pfam" id="PF01129">
    <property type="entry name" value="ART"/>
    <property type="match status" value="1"/>
</dbReference>
<dbReference type="EMBL" id="CAJNOL010001833">
    <property type="protein sequence ID" value="CAF1425670.1"/>
    <property type="molecule type" value="Genomic_DNA"/>
</dbReference>
<evidence type="ECO:0000256" key="6">
    <source>
        <dbReference type="ARBA" id="ARBA00022803"/>
    </source>
</evidence>
<keyword evidence="2 9" id="KW-0328">Glycosyltransferase</keyword>
<evidence type="ECO:0000256" key="5">
    <source>
        <dbReference type="ARBA" id="ARBA00022737"/>
    </source>
</evidence>
<evidence type="ECO:0000256" key="4">
    <source>
        <dbReference type="ARBA" id="ARBA00022695"/>
    </source>
</evidence>
<gene>
    <name evidence="11" type="ORF">JXQ802_LOCUS36126</name>
    <name evidence="10" type="ORF">PYM288_LOCUS23308</name>
</gene>
<keyword evidence="4" id="KW-0548">Nucleotidyltransferase</keyword>
<dbReference type="SMART" id="SM00028">
    <property type="entry name" value="TPR"/>
    <property type="match status" value="6"/>
</dbReference>
<keyword evidence="5" id="KW-0677">Repeat</keyword>
<dbReference type="AlphaFoldDB" id="A0A815MNG3"/>
<evidence type="ECO:0000256" key="2">
    <source>
        <dbReference type="ARBA" id="ARBA00022676"/>
    </source>
</evidence>
<keyword evidence="6 8" id="KW-0802">TPR repeat</keyword>
<dbReference type="Proteomes" id="UP000663870">
    <property type="component" value="Unassembled WGS sequence"/>
</dbReference>
<evidence type="ECO:0000256" key="8">
    <source>
        <dbReference type="PROSITE-ProRule" id="PRU00339"/>
    </source>
</evidence>
<keyword evidence="9" id="KW-0521">NADP</keyword>
<dbReference type="PANTHER" id="PTHR45641">
    <property type="entry name" value="TETRATRICOPEPTIDE REPEAT PROTEIN (AFU_ORTHOLOGUE AFUA_6G03870)"/>
    <property type="match status" value="1"/>
</dbReference>
<protein>
    <recommendedName>
        <fullName evidence="9">NAD(P)(+)--arginine ADP-ribosyltransferase</fullName>
        <ecNumber evidence="9">2.4.2.31</ecNumber>
    </recommendedName>
    <alternativeName>
        <fullName evidence="9">Mono(ADP-ribosyl)transferase</fullName>
    </alternativeName>
</protein>
<evidence type="ECO:0000313" key="10">
    <source>
        <dbReference type="EMBL" id="CAF1171684.1"/>
    </source>
</evidence>
<evidence type="ECO:0000256" key="9">
    <source>
        <dbReference type="RuleBase" id="RU361228"/>
    </source>
</evidence>
<dbReference type="InterPro" id="IPR019734">
    <property type="entry name" value="TPR_rpt"/>
</dbReference>
<dbReference type="PROSITE" id="PS50005">
    <property type="entry name" value="TPR"/>
    <property type="match status" value="2"/>
</dbReference>
<evidence type="ECO:0000313" key="11">
    <source>
        <dbReference type="EMBL" id="CAF1425670.1"/>
    </source>
</evidence>
<keyword evidence="3 9" id="KW-0808">Transferase</keyword>
<name>A0A815MNG3_9BILA</name>
<dbReference type="InterPro" id="IPR000768">
    <property type="entry name" value="ART"/>
</dbReference>
<dbReference type="EC" id="2.4.2.31" evidence="9"/>
<evidence type="ECO:0000256" key="3">
    <source>
        <dbReference type="ARBA" id="ARBA00022679"/>
    </source>
</evidence>
<reference evidence="11" key="1">
    <citation type="submission" date="2021-02" db="EMBL/GenBank/DDBJ databases">
        <authorList>
            <person name="Nowell W R."/>
        </authorList>
    </citation>
    <scope>NUCLEOTIDE SEQUENCE</scope>
</reference>
<proteinExistence type="inferred from homology"/>